<reference evidence="3" key="1">
    <citation type="submission" date="2022-11" db="EMBL/GenBank/DDBJ databases">
        <title>Genome Resource of Sclerotinia nivalis Strain SnTB1, a Plant Pathogen Isolated from American Ginseng.</title>
        <authorList>
            <person name="Fan S."/>
        </authorList>
    </citation>
    <scope>NUCLEOTIDE SEQUENCE</scope>
    <source>
        <strain evidence="3">SnTB1</strain>
    </source>
</reference>
<gene>
    <name evidence="3" type="ORF">OCU04_013102</name>
</gene>
<dbReference type="PANTHER" id="PTHR23422:SF11">
    <property type="entry name" value="DIPEPTIDYL PEPTIDASE 3"/>
    <property type="match status" value="1"/>
</dbReference>
<dbReference type="PANTHER" id="PTHR23422">
    <property type="entry name" value="DIPEPTIDYL PEPTIDASE III-RELATED"/>
    <property type="match status" value="1"/>
</dbReference>
<sequence length="709" mass="80336">MPTSNEHQEREVTHRLEFREVFDSMREEEIKDGKSYRIYAHHLARACWHGSRIMLRQTSAEGEGIFDFIIVLHVACGGRWNHLRDRGVKQEDIDAWLEFAGMFLSSLGNYFGDGDRKVIPNVSHEALRKMASVSPEASAKLEEIIGPMMETQPAALGYPDEASQSSYYIGKEHIKKEDIEAITKMMEARRISPENTRLQKLTTSNRSADENSDVFEILQASAEKDAEPLFLSEITIGDGRRARVYLRRGDHCEEMSKICAELTQASKVAANDEQRTVLSQLVDSFRTGDYDAFRSAHKTWITDKAPRVEHCMGFLFGYRDPHGVRAEWQAVAGICHSGETNKMGQLVGRSTEFIRTLPWAVPNDNDGKGPFEPSELNVPDFAVIHVLASVSSTVWEATNITIDDDGKRHGVKNMVYGNRMNLNSSPGRPCYYVQPSEVETYVAYTHRVRFVATAIHELIGHGTGKLVAETVPGKFNFDHENPPISPVTGEPIQTWYKPGETWNSVFGKLAATVEECRAFLVADYLADNKDILALFGYDQDSTPTADDFIYYTYLQMGVEGLRALRSFKAKEQIWGGDHDQAQFAILKHMLQDSNGVLRIAHDPQKETLHVHIDRSKIISHGKPSIGRMLCKMHIWHSTADIDACRPLYKALSAVDGKYEMWRKIVVSNPEPRWKFVQPNTFFKEDGTVELREYEPSNMGIMQSFFERAL</sequence>
<dbReference type="GO" id="GO:0046872">
    <property type="term" value="F:metal ion binding"/>
    <property type="evidence" value="ECO:0007669"/>
    <property type="project" value="UniProtKB-KW"/>
</dbReference>
<dbReference type="GO" id="GO:0008239">
    <property type="term" value="F:dipeptidyl-peptidase activity"/>
    <property type="evidence" value="ECO:0007669"/>
    <property type="project" value="TreeGrafter"/>
</dbReference>
<evidence type="ECO:0000313" key="4">
    <source>
        <dbReference type="Proteomes" id="UP001152300"/>
    </source>
</evidence>
<dbReference type="Gene3D" id="3.30.540.30">
    <property type="match status" value="1"/>
</dbReference>
<keyword evidence="4" id="KW-1185">Reference proteome</keyword>
<dbReference type="OrthoDB" id="4694525at2759"/>
<dbReference type="Proteomes" id="UP001152300">
    <property type="component" value="Unassembled WGS sequence"/>
</dbReference>
<dbReference type="Pfam" id="PF03571">
    <property type="entry name" value="Peptidase_M49"/>
    <property type="match status" value="1"/>
</dbReference>
<keyword evidence="1" id="KW-0479">Metal-binding</keyword>
<comment type="caution">
    <text evidence="3">The sequence shown here is derived from an EMBL/GenBank/DDBJ whole genome shotgun (WGS) entry which is preliminary data.</text>
</comment>
<dbReference type="AlphaFoldDB" id="A0A9X0A823"/>
<evidence type="ECO:0000256" key="2">
    <source>
        <dbReference type="ARBA" id="ARBA00022801"/>
    </source>
</evidence>
<dbReference type="EMBL" id="JAPEIS010000018">
    <property type="protein sequence ID" value="KAJ8057921.1"/>
    <property type="molecule type" value="Genomic_DNA"/>
</dbReference>
<evidence type="ECO:0000256" key="1">
    <source>
        <dbReference type="ARBA" id="ARBA00022723"/>
    </source>
</evidence>
<dbReference type="GO" id="GO:0005737">
    <property type="term" value="C:cytoplasm"/>
    <property type="evidence" value="ECO:0007669"/>
    <property type="project" value="TreeGrafter"/>
</dbReference>
<name>A0A9X0A823_9HELO</name>
<accession>A0A9X0A823</accession>
<protein>
    <recommendedName>
        <fullName evidence="5">Dipeptidyl peptidase III</fullName>
    </recommendedName>
</protein>
<evidence type="ECO:0008006" key="5">
    <source>
        <dbReference type="Google" id="ProtNLM"/>
    </source>
</evidence>
<evidence type="ECO:0000313" key="3">
    <source>
        <dbReference type="EMBL" id="KAJ8057921.1"/>
    </source>
</evidence>
<dbReference type="InterPro" id="IPR039461">
    <property type="entry name" value="Peptidase_M49"/>
</dbReference>
<organism evidence="3 4">
    <name type="scientific">Sclerotinia nivalis</name>
    <dbReference type="NCBI Taxonomy" id="352851"/>
    <lineage>
        <taxon>Eukaryota</taxon>
        <taxon>Fungi</taxon>
        <taxon>Dikarya</taxon>
        <taxon>Ascomycota</taxon>
        <taxon>Pezizomycotina</taxon>
        <taxon>Leotiomycetes</taxon>
        <taxon>Helotiales</taxon>
        <taxon>Sclerotiniaceae</taxon>
        <taxon>Sclerotinia</taxon>
    </lineage>
</organism>
<keyword evidence="2" id="KW-0378">Hydrolase</keyword>
<proteinExistence type="predicted"/>